<dbReference type="InterPro" id="IPR054491">
    <property type="entry name" value="MGH1-like_GH"/>
</dbReference>
<evidence type="ECO:0000313" key="6">
    <source>
        <dbReference type="Proteomes" id="UP000665026"/>
    </source>
</evidence>
<proteinExistence type="inferred from homology"/>
<dbReference type="RefSeq" id="WP_209355776.1">
    <property type="nucleotide sequence ID" value="NZ_CP060010.1"/>
</dbReference>
<dbReference type="GO" id="GO:0009311">
    <property type="term" value="P:oligosaccharide metabolic process"/>
    <property type="evidence" value="ECO:0007669"/>
    <property type="project" value="InterPro"/>
</dbReference>
<protein>
    <recommendedName>
        <fullName evidence="4">Mannosylglycerate hydrolase MGH1-like glycoside hydrolase domain-containing protein</fullName>
    </recommendedName>
</protein>
<evidence type="ECO:0000256" key="2">
    <source>
        <dbReference type="ARBA" id="ARBA00022801"/>
    </source>
</evidence>
<dbReference type="KEGG" id="cact:HZ995_11405"/>
<dbReference type="InterPro" id="IPR012341">
    <property type="entry name" value="6hp_glycosidase-like_sf"/>
</dbReference>
<comment type="similarity">
    <text evidence="1">Belongs to the glycosyl hydrolase 63 family.</text>
</comment>
<dbReference type="AlphaFoldDB" id="A0A975EN56"/>
<gene>
    <name evidence="5" type="ORF">HZ995_11405</name>
</gene>
<dbReference type="Pfam" id="PF22422">
    <property type="entry name" value="MGH1-like_GH"/>
    <property type="match status" value="1"/>
</dbReference>
<evidence type="ECO:0000259" key="4">
    <source>
        <dbReference type="Pfam" id="PF22422"/>
    </source>
</evidence>
<feature type="domain" description="Mannosylglycerate hydrolase MGH1-like glycoside hydrolase" evidence="4">
    <location>
        <begin position="33"/>
        <end position="408"/>
    </location>
</feature>
<evidence type="ECO:0000313" key="5">
    <source>
        <dbReference type="EMBL" id="QTN35090.1"/>
    </source>
</evidence>
<organism evidence="5 6">
    <name type="scientific">Cognatishimia activa</name>
    <dbReference type="NCBI Taxonomy" id="1715691"/>
    <lineage>
        <taxon>Bacteria</taxon>
        <taxon>Pseudomonadati</taxon>
        <taxon>Pseudomonadota</taxon>
        <taxon>Alphaproteobacteria</taxon>
        <taxon>Rhodobacterales</taxon>
        <taxon>Paracoccaceae</taxon>
        <taxon>Cognatishimia</taxon>
    </lineage>
</organism>
<dbReference type="SUPFAM" id="SSF48208">
    <property type="entry name" value="Six-hairpin glycosidases"/>
    <property type="match status" value="1"/>
</dbReference>
<accession>A0A975EN56</accession>
<dbReference type="Proteomes" id="UP000665026">
    <property type="component" value="Chromosome"/>
</dbReference>
<dbReference type="InterPro" id="IPR004888">
    <property type="entry name" value="Glycoside_hydrolase_63"/>
</dbReference>
<keyword evidence="2" id="KW-0378">Hydrolase</keyword>
<dbReference type="GO" id="GO:0006487">
    <property type="term" value="P:protein N-linked glycosylation"/>
    <property type="evidence" value="ECO:0007669"/>
    <property type="project" value="TreeGrafter"/>
</dbReference>
<dbReference type="PANTHER" id="PTHR10412:SF11">
    <property type="entry name" value="MANNOSYL-OLIGOSACCHARIDE GLUCOSIDASE"/>
    <property type="match status" value="1"/>
</dbReference>
<dbReference type="InterPro" id="IPR008928">
    <property type="entry name" value="6-hairpin_glycosidase_sf"/>
</dbReference>
<dbReference type="GO" id="GO:0004573">
    <property type="term" value="F:Glc3Man9GlcNAc2 oligosaccharide glucosidase activity"/>
    <property type="evidence" value="ECO:0007669"/>
    <property type="project" value="InterPro"/>
</dbReference>
<evidence type="ECO:0000256" key="1">
    <source>
        <dbReference type="ARBA" id="ARBA00010833"/>
    </source>
</evidence>
<dbReference type="EMBL" id="CP060010">
    <property type="protein sequence ID" value="QTN35090.1"/>
    <property type="molecule type" value="Genomic_DNA"/>
</dbReference>
<dbReference type="PANTHER" id="PTHR10412">
    <property type="entry name" value="MANNOSYL-OLIGOSACCHARIDE GLUCOSIDASE"/>
    <property type="match status" value="1"/>
</dbReference>
<reference evidence="5" key="1">
    <citation type="submission" date="2020-07" db="EMBL/GenBank/DDBJ databases">
        <title>Genome sequences of bacteria associated with the marine, planktonic diatom Thalassiosira profunda strain ECT2AJA-044.</title>
        <authorList>
            <person name="Gargas C.B."/>
            <person name="Roberts W.R."/>
            <person name="Alverson A.J."/>
        </authorList>
    </citation>
    <scope>NUCLEOTIDE SEQUENCE</scope>
    <source>
        <strain evidence="5">ECT2AJA-044</strain>
    </source>
</reference>
<keyword evidence="3" id="KW-0326">Glycosidase</keyword>
<evidence type="ECO:0000256" key="3">
    <source>
        <dbReference type="ARBA" id="ARBA00023295"/>
    </source>
</evidence>
<sequence length="423" mass="47767">MSNHDNAALDARARDILIANDRGGYTIPTEGLYPYQWNWDSAFCGWGFSTFDVERAWQEFDTLFSGQWPNGMVPHILFRQNDPDYFPGPDVWGTEGIGPIPSGGISQPPVAATFVRSVWEQNKDFGAERVAALLPKIKAWHAWFMKWRTSSDGAVFLTHPWEAGRDNSPDWDSSMAMINPEGVGEYSRRDTSHVDPAMRPTKDEYDRYLWLVYRGRERRWNEEELSRDRPFMVADPTLTFILLRANKDLSFMMNAMGMDTSEVDAWSERLMKGAQSLRNPDTGLFNAINLRSGEHTGHVTSATFLVWYAGMEDQASLEAIRQELANNTYPIPSLAKTSPLFDGMRYWRGPTWAIMNALIGIGLQDMGHDDEAETLRIRTRALIAEHGFAEYFHPETGSPAGGGTFSWTAAVWLAWASSSVGDK</sequence>
<dbReference type="Gene3D" id="1.50.10.10">
    <property type="match status" value="1"/>
</dbReference>
<name>A0A975EN56_9RHOB</name>